<feature type="transmembrane region" description="Helical" evidence="6">
    <location>
        <begin position="291"/>
        <end position="311"/>
    </location>
</feature>
<keyword evidence="8" id="KW-1185">Reference proteome</keyword>
<organism evidence="7 8">
    <name type="scientific">Flavobacterium piscinae</name>
    <dbReference type="NCBI Taxonomy" id="2506424"/>
    <lineage>
        <taxon>Bacteria</taxon>
        <taxon>Pseudomonadati</taxon>
        <taxon>Bacteroidota</taxon>
        <taxon>Flavobacteriia</taxon>
        <taxon>Flavobacteriales</taxon>
        <taxon>Flavobacteriaceae</taxon>
        <taxon>Flavobacterium</taxon>
    </lineage>
</organism>
<evidence type="ECO:0000313" key="8">
    <source>
        <dbReference type="Proteomes" id="UP000289734"/>
    </source>
</evidence>
<gene>
    <name evidence="7" type="ORF">EQG68_00920</name>
</gene>
<feature type="transmembrane region" description="Helical" evidence="6">
    <location>
        <begin position="12"/>
        <end position="32"/>
    </location>
</feature>
<dbReference type="OrthoDB" id="1121314at2"/>
<feature type="transmembrane region" description="Helical" evidence="6">
    <location>
        <begin position="216"/>
        <end position="233"/>
    </location>
</feature>
<evidence type="ECO:0000256" key="1">
    <source>
        <dbReference type="ARBA" id="ARBA00004651"/>
    </source>
</evidence>
<comment type="subcellular location">
    <subcellularLocation>
        <location evidence="1">Cell membrane</location>
        <topology evidence="1">Multi-pass membrane protein</topology>
    </subcellularLocation>
</comment>
<dbReference type="GO" id="GO:0005886">
    <property type="term" value="C:plasma membrane"/>
    <property type="evidence" value="ECO:0007669"/>
    <property type="project" value="UniProtKB-SubCell"/>
</dbReference>
<proteinExistence type="predicted"/>
<evidence type="ECO:0000256" key="4">
    <source>
        <dbReference type="ARBA" id="ARBA00022989"/>
    </source>
</evidence>
<accession>A0A4Q1L0R9</accession>
<dbReference type="AlphaFoldDB" id="A0A4Q1L0R9"/>
<keyword evidence="3 6" id="KW-0812">Transmembrane</keyword>
<comment type="caution">
    <text evidence="7">The sequence shown here is derived from an EMBL/GenBank/DDBJ whole genome shotgun (WGS) entry which is preliminary data.</text>
</comment>
<evidence type="ECO:0000256" key="3">
    <source>
        <dbReference type="ARBA" id="ARBA00022692"/>
    </source>
</evidence>
<evidence type="ECO:0000256" key="6">
    <source>
        <dbReference type="SAM" id="Phobius"/>
    </source>
</evidence>
<feature type="transmembrane region" description="Helical" evidence="6">
    <location>
        <begin position="121"/>
        <end position="150"/>
    </location>
</feature>
<evidence type="ECO:0008006" key="9">
    <source>
        <dbReference type="Google" id="ProtNLM"/>
    </source>
</evidence>
<dbReference type="EMBL" id="SBKQ01000001">
    <property type="protein sequence ID" value="RXR35489.1"/>
    <property type="molecule type" value="Genomic_DNA"/>
</dbReference>
<protein>
    <recommendedName>
        <fullName evidence="9">Flippase-like domain-containing protein</fullName>
    </recommendedName>
</protein>
<evidence type="ECO:0000313" key="7">
    <source>
        <dbReference type="EMBL" id="RXR35489.1"/>
    </source>
</evidence>
<evidence type="ECO:0000256" key="2">
    <source>
        <dbReference type="ARBA" id="ARBA00022475"/>
    </source>
</evidence>
<sequence>MNAIPYKAKQFLLVLIKLLIVCGAVAFLYAQLKTKDLSDWHLVTQKFTFLSFLGIVFLSFLNWFLECLKWKNLVSDFKKITFKKAVEQTLGSLTASIFTPNRIGEYVAKGMYYSKEQTKKIIFLNFLGNSVQMLVTLFFGLIGCVFFFVLSPNLLEEHDFSSGFLFWLPVILVAGLILGLIYSKKWRFYGYSIDNLIGKIHLFPARKHFANIQYSLFRYLVFSHQFYFLLLLFDVNLPYPDALLTIFTMYFFASVVPTIHLMDVVVKGSVAVFLFGKLGVNQWTIVSITTLMWLLNLVIPVLIGSVFVLNYKPLRK</sequence>
<name>A0A4Q1L0R9_9FLAO</name>
<dbReference type="Proteomes" id="UP000289734">
    <property type="component" value="Unassembled WGS sequence"/>
</dbReference>
<feature type="transmembrane region" description="Helical" evidence="6">
    <location>
        <begin position="239"/>
        <end position="257"/>
    </location>
</feature>
<reference evidence="8" key="1">
    <citation type="submission" date="2019-01" db="EMBL/GenBank/DDBJ databases">
        <title>Cytophagaceae bacterium strain CAR-16.</title>
        <authorList>
            <person name="Chen W.-M."/>
        </authorList>
    </citation>
    <scope>NUCLEOTIDE SEQUENCE [LARGE SCALE GENOMIC DNA]</scope>
    <source>
        <strain evidence="8">ICH-30</strain>
    </source>
</reference>
<keyword evidence="2" id="KW-1003">Cell membrane</keyword>
<dbReference type="Pfam" id="PF03706">
    <property type="entry name" value="LPG_synthase_TM"/>
    <property type="match status" value="1"/>
</dbReference>
<feature type="transmembrane region" description="Helical" evidence="6">
    <location>
        <begin position="162"/>
        <end position="182"/>
    </location>
</feature>
<keyword evidence="4 6" id="KW-1133">Transmembrane helix</keyword>
<dbReference type="InterPro" id="IPR022791">
    <property type="entry name" value="L-PG_synthase/AglD"/>
</dbReference>
<evidence type="ECO:0000256" key="5">
    <source>
        <dbReference type="ARBA" id="ARBA00023136"/>
    </source>
</evidence>
<feature type="transmembrane region" description="Helical" evidence="6">
    <location>
        <begin position="47"/>
        <end position="65"/>
    </location>
</feature>
<keyword evidence="5 6" id="KW-0472">Membrane</keyword>